<dbReference type="Gene3D" id="2.30.42.10">
    <property type="match status" value="1"/>
</dbReference>
<keyword evidence="2 7" id="KW-0645">Protease</keyword>
<dbReference type="Pfam" id="PF13180">
    <property type="entry name" value="PDZ_2"/>
    <property type="match status" value="1"/>
</dbReference>
<dbReference type="Gene3D" id="2.40.10.10">
    <property type="entry name" value="Trypsin-like serine proteases"/>
    <property type="match status" value="2"/>
</dbReference>
<proteinExistence type="inferred from homology"/>
<dbReference type="AlphaFoldDB" id="A0A2N5MAZ9"/>
<name>A0A2N5MAZ9_9BACI</name>
<dbReference type="RefSeq" id="WP_101640024.1">
    <property type="nucleotide sequence ID" value="NZ_PGUY01000004.1"/>
</dbReference>
<comment type="caution">
    <text evidence="7">The sequence shown here is derived from an EMBL/GenBank/DDBJ whole genome shotgun (WGS) entry which is preliminary data.</text>
</comment>
<dbReference type="Pfam" id="PF13365">
    <property type="entry name" value="Trypsin_2"/>
    <property type="match status" value="1"/>
</dbReference>
<dbReference type="SUPFAM" id="SSF50494">
    <property type="entry name" value="Trypsin-like serine proteases"/>
    <property type="match status" value="1"/>
</dbReference>
<gene>
    <name evidence="7" type="ORF">CUU66_02035</name>
</gene>
<dbReference type="PANTHER" id="PTHR43343">
    <property type="entry name" value="PEPTIDASE S12"/>
    <property type="match status" value="1"/>
</dbReference>
<comment type="similarity">
    <text evidence="1">Belongs to the peptidase S1C family.</text>
</comment>
<keyword evidence="4" id="KW-0720">Serine protease</keyword>
<dbReference type="InterPro" id="IPR036034">
    <property type="entry name" value="PDZ_sf"/>
</dbReference>
<dbReference type="Proteomes" id="UP000234748">
    <property type="component" value="Unassembled WGS sequence"/>
</dbReference>
<keyword evidence="8" id="KW-1185">Reference proteome</keyword>
<keyword evidence="3" id="KW-0378">Hydrolase</keyword>
<dbReference type="OrthoDB" id="9758917at2"/>
<dbReference type="GO" id="GO:0006508">
    <property type="term" value="P:proteolysis"/>
    <property type="evidence" value="ECO:0007669"/>
    <property type="project" value="UniProtKB-KW"/>
</dbReference>
<dbReference type="PRINTS" id="PR00834">
    <property type="entry name" value="PROTEASES2C"/>
</dbReference>
<keyword evidence="5" id="KW-0812">Transmembrane</keyword>
<evidence type="ECO:0000256" key="5">
    <source>
        <dbReference type="SAM" id="Phobius"/>
    </source>
</evidence>
<dbReference type="EMBL" id="PGUY01000004">
    <property type="protein sequence ID" value="PLT31530.1"/>
    <property type="molecule type" value="Genomic_DNA"/>
</dbReference>
<sequence length="403" mass="43522">MDFQQFNDNERTRTVYRKSYKGYFAVGLIGALLGIVIMFFVLPYVKQDAAPEQNVSSAQSDTKSTAAASNITTVNVKNVNFTDAVNKTIDSVVGVNNLTQDNSFGGNGELQQSGSGSGVIYKKEGNKAYIVTNNHVIEGANQVEVSLKNKTKVKAKILGADSLMDLAVLEIQGEKIPKAAEIGNSEALKPGEPVATIGNPLGYLDYSITQGIVSNPQREIPIDVDQDQSYDWEADVIQTDASINPGNSGGALINVAGQLIGINSMKIAQEGVEGIGFAIPINTAIPIIEDLEKDGEVSRPYMGIGNKSLEEISLTDQQQYLKLPEKIKSGVVVLQVSPNSPAARAGLQERDVITSINGEKIENSIALRKFLYTKTEIGKRISVEYYRSGEKKTAPMTLQKQES</sequence>
<protein>
    <submittedName>
        <fullName evidence="7">Serine protease</fullName>
    </submittedName>
</protein>
<dbReference type="InterPro" id="IPR009003">
    <property type="entry name" value="Peptidase_S1_PA"/>
</dbReference>
<evidence type="ECO:0000256" key="1">
    <source>
        <dbReference type="ARBA" id="ARBA00010541"/>
    </source>
</evidence>
<organism evidence="7 8">
    <name type="scientific">Peribacillus deserti</name>
    <dbReference type="NCBI Taxonomy" id="673318"/>
    <lineage>
        <taxon>Bacteria</taxon>
        <taxon>Bacillati</taxon>
        <taxon>Bacillota</taxon>
        <taxon>Bacilli</taxon>
        <taxon>Bacillales</taxon>
        <taxon>Bacillaceae</taxon>
        <taxon>Peribacillus</taxon>
    </lineage>
</organism>
<dbReference type="PROSITE" id="PS50106">
    <property type="entry name" value="PDZ"/>
    <property type="match status" value="1"/>
</dbReference>
<dbReference type="InterPro" id="IPR051201">
    <property type="entry name" value="Chloro_Bact_Ser_Proteases"/>
</dbReference>
<reference evidence="7 8" key="1">
    <citation type="submission" date="2017-11" db="EMBL/GenBank/DDBJ databases">
        <title>Comparitive Functional Genomics of Dry Heat Resistant strains isolated from the Viking Spacecraft.</title>
        <authorList>
            <person name="Seuylemezian A."/>
            <person name="Cooper K."/>
            <person name="Vaishampayan P."/>
        </authorList>
    </citation>
    <scope>NUCLEOTIDE SEQUENCE [LARGE SCALE GENOMIC DNA]</scope>
    <source>
        <strain evidence="7 8">V1-29</strain>
    </source>
</reference>
<evidence type="ECO:0000256" key="4">
    <source>
        <dbReference type="ARBA" id="ARBA00022825"/>
    </source>
</evidence>
<dbReference type="InterPro" id="IPR001478">
    <property type="entry name" value="PDZ"/>
</dbReference>
<feature type="transmembrane region" description="Helical" evidence="5">
    <location>
        <begin position="20"/>
        <end position="45"/>
    </location>
</feature>
<dbReference type="SUPFAM" id="SSF50156">
    <property type="entry name" value="PDZ domain-like"/>
    <property type="match status" value="1"/>
</dbReference>
<evidence type="ECO:0000313" key="8">
    <source>
        <dbReference type="Proteomes" id="UP000234748"/>
    </source>
</evidence>
<evidence type="ECO:0000256" key="2">
    <source>
        <dbReference type="ARBA" id="ARBA00022670"/>
    </source>
</evidence>
<feature type="domain" description="PDZ" evidence="6">
    <location>
        <begin position="311"/>
        <end position="363"/>
    </location>
</feature>
<dbReference type="GO" id="GO:0004252">
    <property type="term" value="F:serine-type endopeptidase activity"/>
    <property type="evidence" value="ECO:0007669"/>
    <property type="project" value="InterPro"/>
</dbReference>
<keyword evidence="5" id="KW-1133">Transmembrane helix</keyword>
<evidence type="ECO:0000256" key="3">
    <source>
        <dbReference type="ARBA" id="ARBA00022801"/>
    </source>
</evidence>
<evidence type="ECO:0000259" key="6">
    <source>
        <dbReference type="PROSITE" id="PS50106"/>
    </source>
</evidence>
<accession>A0A2N5MAZ9</accession>
<keyword evidence="5" id="KW-0472">Membrane</keyword>
<dbReference type="InterPro" id="IPR001940">
    <property type="entry name" value="Peptidase_S1C"/>
</dbReference>
<dbReference type="PANTHER" id="PTHR43343:SF3">
    <property type="entry name" value="PROTEASE DO-LIKE 8, CHLOROPLASTIC"/>
    <property type="match status" value="1"/>
</dbReference>
<evidence type="ECO:0000313" key="7">
    <source>
        <dbReference type="EMBL" id="PLT31530.1"/>
    </source>
</evidence>
<dbReference type="SMART" id="SM00228">
    <property type="entry name" value="PDZ"/>
    <property type="match status" value="1"/>
</dbReference>
<dbReference type="InterPro" id="IPR043504">
    <property type="entry name" value="Peptidase_S1_PA_chymotrypsin"/>
</dbReference>